<evidence type="ECO:0000313" key="7">
    <source>
        <dbReference type="EMBL" id="KXB75088.1"/>
    </source>
</evidence>
<protein>
    <submittedName>
        <fullName evidence="7">TonB-dependent receptor</fullName>
    </submittedName>
</protein>
<dbReference type="Proteomes" id="UP000070224">
    <property type="component" value="Unassembled WGS sequence"/>
</dbReference>
<comment type="caution">
    <text evidence="7">The sequence shown here is derived from an EMBL/GenBank/DDBJ whole genome shotgun (WGS) entry which is preliminary data.</text>
</comment>
<evidence type="ECO:0000256" key="3">
    <source>
        <dbReference type="ARBA" id="ARBA00023237"/>
    </source>
</evidence>
<dbReference type="OrthoDB" id="8764943at2"/>
<keyword evidence="3" id="KW-0998">Cell outer membrane</keyword>
<feature type="signal peptide" evidence="5">
    <location>
        <begin position="1"/>
        <end position="26"/>
    </location>
</feature>
<dbReference type="Gene3D" id="2.40.170.20">
    <property type="entry name" value="TonB-dependent receptor, beta-barrel domain"/>
    <property type="match status" value="1"/>
</dbReference>
<dbReference type="InterPro" id="IPR041700">
    <property type="entry name" value="OMP_b-brl_3"/>
</dbReference>
<evidence type="ECO:0000256" key="2">
    <source>
        <dbReference type="ARBA" id="ARBA00023136"/>
    </source>
</evidence>
<dbReference type="InterPro" id="IPR008969">
    <property type="entry name" value="CarboxyPept-like_regulatory"/>
</dbReference>
<feature type="compositionally biased region" description="Basic and acidic residues" evidence="4">
    <location>
        <begin position="749"/>
        <end position="763"/>
    </location>
</feature>
<feature type="chain" id="PRO_5007462230" evidence="5">
    <location>
        <begin position="27"/>
        <end position="769"/>
    </location>
</feature>
<dbReference type="RefSeq" id="WP_060935702.1">
    <property type="nucleotide sequence ID" value="NZ_KQ960453.1"/>
</dbReference>
<dbReference type="SUPFAM" id="SSF49464">
    <property type="entry name" value="Carboxypeptidase regulatory domain-like"/>
    <property type="match status" value="1"/>
</dbReference>
<evidence type="ECO:0000256" key="4">
    <source>
        <dbReference type="SAM" id="MobiDB-lite"/>
    </source>
</evidence>
<dbReference type="AlphaFoldDB" id="A0A134B557"/>
<feature type="region of interest" description="Disordered" evidence="4">
    <location>
        <begin position="749"/>
        <end position="769"/>
    </location>
</feature>
<evidence type="ECO:0000256" key="5">
    <source>
        <dbReference type="SAM" id="SignalP"/>
    </source>
</evidence>
<dbReference type="SUPFAM" id="SSF56935">
    <property type="entry name" value="Porins"/>
    <property type="match status" value="1"/>
</dbReference>
<dbReference type="EMBL" id="LSDK01000098">
    <property type="protein sequence ID" value="KXB75088.1"/>
    <property type="molecule type" value="Genomic_DNA"/>
</dbReference>
<dbReference type="GO" id="GO:0009279">
    <property type="term" value="C:cell outer membrane"/>
    <property type="evidence" value="ECO:0007669"/>
    <property type="project" value="UniProtKB-SubCell"/>
</dbReference>
<keyword evidence="8" id="KW-1185">Reference proteome</keyword>
<evidence type="ECO:0000256" key="1">
    <source>
        <dbReference type="ARBA" id="ARBA00004442"/>
    </source>
</evidence>
<evidence type="ECO:0000259" key="6">
    <source>
        <dbReference type="Pfam" id="PF14905"/>
    </source>
</evidence>
<comment type="subcellular location">
    <subcellularLocation>
        <location evidence="1">Cell outer membrane</location>
    </subcellularLocation>
</comment>
<dbReference type="InterPro" id="IPR036942">
    <property type="entry name" value="Beta-barrel_TonB_sf"/>
</dbReference>
<keyword evidence="5" id="KW-0732">Signal</keyword>
<feature type="domain" description="Outer membrane protein beta-barrel" evidence="6">
    <location>
        <begin position="488"/>
        <end position="655"/>
    </location>
</feature>
<keyword evidence="2" id="KW-0472">Membrane</keyword>
<name>A0A134B557_9PORP</name>
<organism evidence="7 8">
    <name type="scientific">Porphyromonas somerae</name>
    <dbReference type="NCBI Taxonomy" id="322095"/>
    <lineage>
        <taxon>Bacteria</taxon>
        <taxon>Pseudomonadati</taxon>
        <taxon>Bacteroidota</taxon>
        <taxon>Bacteroidia</taxon>
        <taxon>Bacteroidales</taxon>
        <taxon>Porphyromonadaceae</taxon>
        <taxon>Porphyromonas</taxon>
    </lineage>
</organism>
<accession>A0A134B557</accession>
<reference evidence="8" key="1">
    <citation type="submission" date="2016-01" db="EMBL/GenBank/DDBJ databases">
        <authorList>
            <person name="Mitreva M."/>
            <person name="Pepin K.H."/>
            <person name="Mihindukulasuriya K.A."/>
            <person name="Fulton R."/>
            <person name="Fronick C."/>
            <person name="O'Laughlin M."/>
            <person name="Miner T."/>
            <person name="Herter B."/>
            <person name="Rosa B.A."/>
            <person name="Cordes M."/>
            <person name="Tomlinson C."/>
            <person name="Wollam A."/>
            <person name="Palsikar V.B."/>
            <person name="Mardis E.R."/>
            <person name="Wilson R.K."/>
        </authorList>
    </citation>
    <scope>NUCLEOTIDE SEQUENCE [LARGE SCALE GENOMIC DNA]</scope>
    <source>
        <strain evidence="8">KA00683</strain>
    </source>
</reference>
<proteinExistence type="predicted"/>
<sequence length="769" mass="86294">MMSAKRISVIVSFLWALIFNSAVLHAQDSVVISARIVNAQAQPVERASISLYRQADQTLLGRTISDSTGQFVLKLPSECFVPFRLKVSCIGYQTLEGAYHQTELGTLMLRDDVHQLQEVEVNASTVREFSSHSTYRIDLKKAKLFSNFLESLTLIPALSLDTSRELKATNGGEVIILINGVKSTQTALAALAAEDVKSVELYDTPPARFATAGIGALINVITKEKIRGGNLYIEANDAVTAWDGKNRLGINYTIDRLRLNATYSNIYWRYKASEDEEIRYRFLGQDYYQRKTGIVAPGGRDNNELQLSCSYSVPKNYLLSSSLLLHHYRQDLRTDQIVSDGSLSGSKISKGNGNRYTMYAVDLYGEKVLAKEHSLLCNLHYTDYTTKVDAYYNALSYRKQTDMDGHKKSFIADAQYHYSSQMFSTSIGAKGLFEYNAQQLLLPQNKLIESFRRNIRGYGDISWMKGAFRHQAILGLEYNSSRSPQLDQSFESLHFTPLLRSTWVIRAGTSLSLSYQHRVTAPTISMLSNTPIPNAPHYVYIGNPKLTPSAGHNLSLSFNMRTSYVSGQVSLFYSHTSNAIVPYLEERSEYIVKSYKNIGSKALLGGIGKVNVMPWGDPRLVLTLEGDLYQQAFYIKPENSFNLSGRLFATLNLNTTHWVGFLSFQSRRKILDGQFIIHSPAYNAAELCYRLNPAIMFGVGGKYLFMETDGYGNSTDRSAILSSNSWQVTPTLMNTIYLKLSIQLNMGRKAQEQRPKANNRDTDSGLLTL</sequence>
<keyword evidence="7" id="KW-0675">Receptor</keyword>
<evidence type="ECO:0000313" key="8">
    <source>
        <dbReference type="Proteomes" id="UP000070224"/>
    </source>
</evidence>
<dbReference type="Pfam" id="PF14905">
    <property type="entry name" value="OMP_b-brl_3"/>
    <property type="match status" value="1"/>
</dbReference>
<gene>
    <name evidence="7" type="ORF">HMPREF3185_01537</name>
</gene>
<dbReference type="PATRIC" id="fig|322095.3.peg.1513"/>
<dbReference type="STRING" id="322095.HMPREF3185_01537"/>